<dbReference type="EMBL" id="CDSF01000001">
    <property type="protein sequence ID" value="CEO94432.1"/>
    <property type="molecule type" value="Genomic_DNA"/>
</dbReference>
<evidence type="ECO:0000256" key="5">
    <source>
        <dbReference type="ARBA" id="ARBA00023136"/>
    </source>
</evidence>
<dbReference type="Pfam" id="PF15982">
    <property type="entry name" value="TMEM135_C_rich"/>
    <property type="match status" value="1"/>
</dbReference>
<protein>
    <recommendedName>
        <fullName evidence="7">Transmembrane protein 135 N-terminal domain-containing protein</fullName>
    </recommendedName>
</protein>
<dbReference type="AlphaFoldDB" id="A0A0G4IH64"/>
<evidence type="ECO:0000256" key="3">
    <source>
        <dbReference type="ARBA" id="ARBA00022692"/>
    </source>
</evidence>
<evidence type="ECO:0000259" key="7">
    <source>
        <dbReference type="Pfam" id="PF15982"/>
    </source>
</evidence>
<gene>
    <name evidence="8" type="ORF">PBRA_000217</name>
</gene>
<evidence type="ECO:0000256" key="4">
    <source>
        <dbReference type="ARBA" id="ARBA00022989"/>
    </source>
</evidence>
<evidence type="ECO:0000256" key="1">
    <source>
        <dbReference type="ARBA" id="ARBA00004127"/>
    </source>
</evidence>
<feature type="domain" description="Transmembrane protein 135 N-terminal" evidence="7">
    <location>
        <begin position="361"/>
        <end position="486"/>
    </location>
</feature>
<feature type="transmembrane region" description="Helical" evidence="6">
    <location>
        <begin position="155"/>
        <end position="176"/>
    </location>
</feature>
<reference evidence="8 9" key="1">
    <citation type="submission" date="2015-02" db="EMBL/GenBank/DDBJ databases">
        <authorList>
            <person name="Chooi Y.-H."/>
        </authorList>
    </citation>
    <scope>NUCLEOTIDE SEQUENCE [LARGE SCALE GENOMIC DNA]</scope>
    <source>
        <strain evidence="8">E3</strain>
    </source>
</reference>
<sequence>MEVNALTRWESLNAGLSELTDRRRVKRHRDSSPHLQNELFPKKFELPAGGPLFFPDDVDIPLAPAGDGASGPGRSTNLLLLLAQRAVRRFGKGFAVGALRKRRPLSYNRGGFFIALSRHVVVQALFTTSKMVLKRKPSQTKKRTTPMEALGLNDIFGFGCFVGSFLTIFEIGMLLIESRCVRTLDEVGEDARSHEPGPPGGADDDIGTLVVVPRSRTWSNNYNPGVPMTSISTAVVGACAGTSLLFAPKSYRVPLAVFFGVRALEVSVRLLNRRGLLPHVPHSDVLLMALASGQVLYAYVFDPSLLDKGYLGFLNYQGGKARVVVDSYSNCMMGKEIPGGQLAKLNIHRQRIGLAPVSPGHDGCEILHPGTSSCFGATVSFFLESMRRALPVYVPVYFLPLLMFKTRRILSQPWQQSWHTVLGILRSSSFLASYCSVAWLVSCWARTIGLKSPISGYLSGLAAGSTVAIEKGPRRIELALYVLSRALYTFGHYIERACTARQVRVHVPHLEVASFMITCAIICHSFVWDPSSLRSGYYNLLKWMIGSGTAYIERDEQPCKRND</sequence>
<dbReference type="InterPro" id="IPR031926">
    <property type="entry name" value="TMEM135_N"/>
</dbReference>
<evidence type="ECO:0000313" key="9">
    <source>
        <dbReference type="Proteomes" id="UP000039324"/>
    </source>
</evidence>
<keyword evidence="9" id="KW-1185">Reference proteome</keyword>
<evidence type="ECO:0000313" key="8">
    <source>
        <dbReference type="EMBL" id="CEO94432.1"/>
    </source>
</evidence>
<evidence type="ECO:0000256" key="6">
    <source>
        <dbReference type="SAM" id="Phobius"/>
    </source>
</evidence>
<dbReference type="InterPro" id="IPR026749">
    <property type="entry name" value="Tmem135"/>
</dbReference>
<dbReference type="GO" id="GO:0012505">
    <property type="term" value="C:endomembrane system"/>
    <property type="evidence" value="ECO:0007669"/>
    <property type="project" value="UniProtKB-SubCell"/>
</dbReference>
<dbReference type="Proteomes" id="UP000039324">
    <property type="component" value="Unassembled WGS sequence"/>
</dbReference>
<dbReference type="OrthoDB" id="291792at2759"/>
<proteinExistence type="inferred from homology"/>
<keyword evidence="4 6" id="KW-1133">Transmembrane helix</keyword>
<keyword evidence="3 6" id="KW-0812">Transmembrane</keyword>
<name>A0A0G4IH64_PLABS</name>
<keyword evidence="5 6" id="KW-0472">Membrane</keyword>
<evidence type="ECO:0000256" key="2">
    <source>
        <dbReference type="ARBA" id="ARBA00008924"/>
    </source>
</evidence>
<dbReference type="PANTHER" id="PTHR12459">
    <property type="entry name" value="TRANSMEMBRANE PROTEIN 135-RELATED"/>
    <property type="match status" value="1"/>
</dbReference>
<comment type="similarity">
    <text evidence="2">Belongs to the TMEM135 family.</text>
</comment>
<dbReference type="PANTHER" id="PTHR12459:SF15">
    <property type="entry name" value="TRANSMEMBRANE PROTEIN 135"/>
    <property type="match status" value="1"/>
</dbReference>
<accession>A0A0G4IH64</accession>
<comment type="subcellular location">
    <subcellularLocation>
        <location evidence="1">Endomembrane system</location>
        <topology evidence="1">Multi-pass membrane protein</topology>
    </subcellularLocation>
</comment>
<organism evidence="8 9">
    <name type="scientific">Plasmodiophora brassicae</name>
    <name type="common">Clubroot disease agent</name>
    <dbReference type="NCBI Taxonomy" id="37360"/>
    <lineage>
        <taxon>Eukaryota</taxon>
        <taxon>Sar</taxon>
        <taxon>Rhizaria</taxon>
        <taxon>Endomyxa</taxon>
        <taxon>Phytomyxea</taxon>
        <taxon>Plasmodiophorida</taxon>
        <taxon>Plasmodiophoridae</taxon>
        <taxon>Plasmodiophora</taxon>
    </lineage>
</organism>